<evidence type="ECO:0000256" key="2">
    <source>
        <dbReference type="ARBA" id="ARBA00023315"/>
    </source>
</evidence>
<dbReference type="SUPFAM" id="SSF55729">
    <property type="entry name" value="Acyl-CoA N-acyltransferases (Nat)"/>
    <property type="match status" value="1"/>
</dbReference>
<dbReference type="EMBL" id="JAZDRO010000003">
    <property type="protein sequence ID" value="MEE2566815.1"/>
    <property type="molecule type" value="Genomic_DNA"/>
</dbReference>
<organism evidence="4 5">
    <name type="scientific">Hyphobacterium marinum</name>
    <dbReference type="NCBI Taxonomy" id="3116574"/>
    <lineage>
        <taxon>Bacteria</taxon>
        <taxon>Pseudomonadati</taxon>
        <taxon>Pseudomonadota</taxon>
        <taxon>Alphaproteobacteria</taxon>
        <taxon>Maricaulales</taxon>
        <taxon>Maricaulaceae</taxon>
        <taxon>Hyphobacterium</taxon>
    </lineage>
</organism>
<keyword evidence="5" id="KW-1185">Reference proteome</keyword>
<feature type="domain" description="N-acetyltransferase" evidence="3">
    <location>
        <begin position="1"/>
        <end position="163"/>
    </location>
</feature>
<dbReference type="CDD" id="cd04301">
    <property type="entry name" value="NAT_SF"/>
    <property type="match status" value="1"/>
</dbReference>
<evidence type="ECO:0000313" key="5">
    <source>
        <dbReference type="Proteomes" id="UP001310692"/>
    </source>
</evidence>
<dbReference type="Pfam" id="PF00583">
    <property type="entry name" value="Acetyltransf_1"/>
    <property type="match status" value="1"/>
</dbReference>
<dbReference type="Proteomes" id="UP001310692">
    <property type="component" value="Unassembled WGS sequence"/>
</dbReference>
<dbReference type="InterPro" id="IPR016181">
    <property type="entry name" value="Acyl_CoA_acyltransferase"/>
</dbReference>
<keyword evidence="1" id="KW-0808">Transferase</keyword>
<protein>
    <submittedName>
        <fullName evidence="4">N-acetyltransferase family protein</fullName>
    </submittedName>
</protein>
<sequence>MKIRPMAQADAPDVLRVYAEGIATGHATFETETPDWDGFDRARLKTPRLVAEIDGRVEAWAVMSGVSSRCCYAGVGESTIYVGEAARRKGVGRALLTALIEASEAEGYWTLNAGIFPENVASIALHEACGYRRLGRQARVGKMRHGPMAGQWRDVVLMERRSDRVGVE</sequence>
<evidence type="ECO:0000313" key="4">
    <source>
        <dbReference type="EMBL" id="MEE2566815.1"/>
    </source>
</evidence>
<dbReference type="PROSITE" id="PS51186">
    <property type="entry name" value="GNAT"/>
    <property type="match status" value="1"/>
</dbReference>
<dbReference type="PANTHER" id="PTHR43072:SF23">
    <property type="entry name" value="UPF0039 PROTEIN C11D3.02C"/>
    <property type="match status" value="1"/>
</dbReference>
<reference evidence="4 5" key="1">
    <citation type="submission" date="2024-01" db="EMBL/GenBank/DDBJ databases">
        <title>Hyphobacterium bacterium isolated from marine sediment.</title>
        <authorList>
            <person name="Zhao S."/>
        </authorList>
    </citation>
    <scope>NUCLEOTIDE SEQUENCE [LARGE SCALE GENOMIC DNA]</scope>
    <source>
        <strain evidence="4 5">Y60-23</strain>
    </source>
</reference>
<evidence type="ECO:0000256" key="1">
    <source>
        <dbReference type="ARBA" id="ARBA00022679"/>
    </source>
</evidence>
<dbReference type="Gene3D" id="3.40.630.30">
    <property type="match status" value="1"/>
</dbReference>
<keyword evidence="2" id="KW-0012">Acyltransferase</keyword>
<proteinExistence type="predicted"/>
<dbReference type="RefSeq" id="WP_330196366.1">
    <property type="nucleotide sequence ID" value="NZ_JAZDRO010000003.1"/>
</dbReference>
<accession>A0ABU7M073</accession>
<comment type="caution">
    <text evidence="4">The sequence shown here is derived from an EMBL/GenBank/DDBJ whole genome shotgun (WGS) entry which is preliminary data.</text>
</comment>
<dbReference type="PANTHER" id="PTHR43072">
    <property type="entry name" value="N-ACETYLTRANSFERASE"/>
    <property type="match status" value="1"/>
</dbReference>
<dbReference type="InterPro" id="IPR000182">
    <property type="entry name" value="GNAT_dom"/>
</dbReference>
<evidence type="ECO:0000259" key="3">
    <source>
        <dbReference type="PROSITE" id="PS51186"/>
    </source>
</evidence>
<gene>
    <name evidence="4" type="ORF">V0U35_08995</name>
</gene>
<name>A0ABU7M073_9PROT</name>